<dbReference type="RefSeq" id="WP_146474041.1">
    <property type="nucleotide sequence ID" value="NZ_BNCF01000020.1"/>
</dbReference>
<keyword evidence="2" id="KW-0720">Serine protease</keyword>
<dbReference type="Gene3D" id="2.120.10.30">
    <property type="entry name" value="TolB, C-terminal domain"/>
    <property type="match status" value="1"/>
</dbReference>
<dbReference type="Pfam" id="PF07676">
    <property type="entry name" value="PD40"/>
    <property type="match status" value="2"/>
</dbReference>
<protein>
    <recommendedName>
        <fullName evidence="3">Peptidase S9 prolyl oligopeptidase catalytic domain-containing protein</fullName>
    </recommendedName>
</protein>
<evidence type="ECO:0000313" key="4">
    <source>
        <dbReference type="EMBL" id="GHE43539.1"/>
    </source>
</evidence>
<evidence type="ECO:0000256" key="2">
    <source>
        <dbReference type="ARBA" id="ARBA00022825"/>
    </source>
</evidence>
<gene>
    <name evidence="4" type="ORF">GCM10007167_26630</name>
</gene>
<dbReference type="GO" id="GO:0006508">
    <property type="term" value="P:proteolysis"/>
    <property type="evidence" value="ECO:0007669"/>
    <property type="project" value="InterPro"/>
</dbReference>
<evidence type="ECO:0000259" key="3">
    <source>
        <dbReference type="Pfam" id="PF00326"/>
    </source>
</evidence>
<accession>A0A919DFN7</accession>
<dbReference type="Proteomes" id="UP000636453">
    <property type="component" value="Unassembled WGS sequence"/>
</dbReference>
<dbReference type="PANTHER" id="PTHR42776">
    <property type="entry name" value="SERINE PEPTIDASE S9 FAMILY MEMBER"/>
    <property type="match status" value="1"/>
</dbReference>
<reference evidence="4" key="1">
    <citation type="journal article" date="2014" name="Int. J. Syst. Evol. Microbiol.">
        <title>Complete genome sequence of Corynebacterium casei LMG S-19264T (=DSM 44701T), isolated from a smear-ripened cheese.</title>
        <authorList>
            <consortium name="US DOE Joint Genome Institute (JGI-PGF)"/>
            <person name="Walter F."/>
            <person name="Albersmeier A."/>
            <person name="Kalinowski J."/>
            <person name="Ruckert C."/>
        </authorList>
    </citation>
    <scope>NUCLEOTIDE SEQUENCE</scope>
    <source>
        <strain evidence="4">KCTC 32020</strain>
    </source>
</reference>
<dbReference type="InterPro" id="IPR029058">
    <property type="entry name" value="AB_hydrolase_fold"/>
</dbReference>
<dbReference type="PANTHER" id="PTHR42776:SF27">
    <property type="entry name" value="DIPEPTIDYL PEPTIDASE FAMILY MEMBER 6"/>
    <property type="match status" value="1"/>
</dbReference>
<dbReference type="InterPro" id="IPR011042">
    <property type="entry name" value="6-blade_b-propeller_TolB-like"/>
</dbReference>
<organism evidence="4 5">
    <name type="scientific">Vulcaniibacterium thermophilum</name>
    <dbReference type="NCBI Taxonomy" id="1169913"/>
    <lineage>
        <taxon>Bacteria</taxon>
        <taxon>Pseudomonadati</taxon>
        <taxon>Pseudomonadota</taxon>
        <taxon>Gammaproteobacteria</taxon>
        <taxon>Lysobacterales</taxon>
        <taxon>Lysobacteraceae</taxon>
        <taxon>Vulcaniibacterium</taxon>
    </lineage>
</organism>
<keyword evidence="2" id="KW-0645">Protease</keyword>
<dbReference type="GO" id="GO:0004252">
    <property type="term" value="F:serine-type endopeptidase activity"/>
    <property type="evidence" value="ECO:0007669"/>
    <property type="project" value="TreeGrafter"/>
</dbReference>
<name>A0A919DFN7_9GAMM</name>
<dbReference type="InterPro" id="IPR001375">
    <property type="entry name" value="Peptidase_S9_cat"/>
</dbReference>
<dbReference type="InterPro" id="IPR011659">
    <property type="entry name" value="WD40"/>
</dbReference>
<dbReference type="Gene3D" id="2.120.10.60">
    <property type="entry name" value="Tricorn protease N-terminal domain"/>
    <property type="match status" value="1"/>
</dbReference>
<keyword evidence="1" id="KW-0378">Hydrolase</keyword>
<reference evidence="4" key="2">
    <citation type="submission" date="2020-09" db="EMBL/GenBank/DDBJ databases">
        <authorList>
            <person name="Sun Q."/>
            <person name="Kim S."/>
        </authorList>
    </citation>
    <scope>NUCLEOTIDE SEQUENCE</scope>
    <source>
        <strain evidence="4">KCTC 32020</strain>
    </source>
</reference>
<evidence type="ECO:0000313" key="5">
    <source>
        <dbReference type="Proteomes" id="UP000636453"/>
    </source>
</evidence>
<feature type="domain" description="Peptidase S9 prolyl oligopeptidase catalytic" evidence="3">
    <location>
        <begin position="431"/>
        <end position="637"/>
    </location>
</feature>
<dbReference type="AlphaFoldDB" id="A0A919DFN7"/>
<dbReference type="Pfam" id="PF00326">
    <property type="entry name" value="Peptidase_S9"/>
    <property type="match status" value="1"/>
</dbReference>
<dbReference type="SUPFAM" id="SSF53474">
    <property type="entry name" value="alpha/beta-Hydrolases"/>
    <property type="match status" value="1"/>
</dbReference>
<dbReference type="OrthoDB" id="9812921at2"/>
<dbReference type="EMBL" id="BNCF01000020">
    <property type="protein sequence ID" value="GHE43539.1"/>
    <property type="molecule type" value="Genomic_DNA"/>
</dbReference>
<proteinExistence type="predicted"/>
<dbReference type="SUPFAM" id="SSF82171">
    <property type="entry name" value="DPP6 N-terminal domain-like"/>
    <property type="match status" value="1"/>
</dbReference>
<keyword evidence="5" id="KW-1185">Reference proteome</keyword>
<evidence type="ECO:0000256" key="1">
    <source>
        <dbReference type="ARBA" id="ARBA00022801"/>
    </source>
</evidence>
<dbReference type="Gene3D" id="3.40.50.1820">
    <property type="entry name" value="alpha/beta hydrolase"/>
    <property type="match status" value="1"/>
</dbReference>
<comment type="caution">
    <text evidence="4">The sequence shown here is derived from an EMBL/GenBank/DDBJ whole genome shotgun (WGS) entry which is preliminary data.</text>
</comment>
<sequence>MKPFAPEDLYHHRTLRSLAGSPAHTHFAYVVSRARRGRDGYDSVASRLALEEPQRRAPCAITSRAHSASSLQFSPDGGTLAFLSRRNSHGLQVYLLPWDVGEARRLTRLDCTPSRIEGFSPAGDALLLLASERIADADGPCVADFLPYKLDGSGFVARERTRLLRVELASGRTSRLVDGDFDVSGAQWSPDGQRLAYVRTAGGRERHRRELWIARADGSRGRRVCESLTDAYGVRWSPDGRALAFGGSDCEGDSRTTLWHYDVEADRLRRLAGEDFELAVSSSVLWHPDGERVAAICARRGLQSIAVVPIGGGDPRLLDTRLRHVLELCASGERLAFTVANMRWPVELHSVRWDGSDERRHTAHNRGWAARRIRPRVSKRAFDVPDGNGGTEAVEAWVLTPPEPAQRPFPLLVDMHGGPQSHALIDHASHWYWSVLLSRGWAVVAPNAVGSGSYGKAFSQRLRGRWGELDLPQYLAIVEALQKEGLADARIACAGKSYGGYLSAWAIGQTDRFKAAVVSAPVTNVMSHAGTSDTGYYVSPYAMDARFQDLPAASARLSPAVHAPDAHTATLILQGADDQRCPVGQAEELFATLVRCTQDPVRLVVYPGGSHQLAGSGKPSLRVDYHRRIVEWLERYVA</sequence>